<feature type="binding site" evidence="2">
    <location>
        <position position="157"/>
    </location>
    <ligand>
        <name>Mn(2+)</name>
        <dbReference type="ChEBI" id="CHEBI:29035"/>
        <label>2</label>
    </ligand>
</feature>
<dbReference type="Proteomes" id="UP000004633">
    <property type="component" value="Unassembled WGS sequence"/>
</dbReference>
<keyword evidence="5" id="KW-1185">Reference proteome</keyword>
<comment type="caution">
    <text evidence="4">The sequence shown here is derived from an EMBL/GenBank/DDBJ whole genome shotgun (WGS) entry which is preliminary data.</text>
</comment>
<dbReference type="GO" id="GO:0019877">
    <property type="term" value="P:diaminopimelate biosynthetic process"/>
    <property type="evidence" value="ECO:0007669"/>
    <property type="project" value="UniProtKB-ARBA"/>
</dbReference>
<dbReference type="InterPro" id="IPR011650">
    <property type="entry name" value="Peptidase_M20_dimer"/>
</dbReference>
<dbReference type="SUPFAM" id="SSF55031">
    <property type="entry name" value="Bacterial exopeptidase dimerisation domain"/>
    <property type="match status" value="1"/>
</dbReference>
<feature type="binding site" evidence="2">
    <location>
        <position position="133"/>
    </location>
    <ligand>
        <name>Mn(2+)</name>
        <dbReference type="ChEBI" id="CHEBI:29035"/>
        <label>2</label>
    </ligand>
</feature>
<name>E7N1Y3_9FIRM</name>
<keyword evidence="1 4" id="KW-0378">Hydrolase</keyword>
<gene>
    <name evidence="4" type="ORF">HMPREF9555_00993</name>
</gene>
<dbReference type="Gene3D" id="3.40.630.10">
    <property type="entry name" value="Zn peptidases"/>
    <property type="match status" value="1"/>
</dbReference>
<evidence type="ECO:0000256" key="2">
    <source>
        <dbReference type="PIRSR" id="PIRSR005962-1"/>
    </source>
</evidence>
<accession>E7N1Y3</accession>
<dbReference type="Gene3D" id="3.30.70.360">
    <property type="match status" value="1"/>
</dbReference>
<evidence type="ECO:0000313" key="4">
    <source>
        <dbReference type="EMBL" id="EFW29765.1"/>
    </source>
</evidence>
<evidence type="ECO:0000256" key="1">
    <source>
        <dbReference type="ARBA" id="ARBA00022801"/>
    </source>
</evidence>
<dbReference type="GO" id="GO:0046872">
    <property type="term" value="F:metal ion binding"/>
    <property type="evidence" value="ECO:0007669"/>
    <property type="project" value="UniProtKB-KW"/>
</dbReference>
<sequence length="384" mass="41433">MMTEQEIMEFARAEFYWLHAHPELSYEEFETTARLRAAFERFGIRVLDVPLETGLVAAIGSGGKPIVALRTDIDALPVTEATDLPYRSLTEGKMHACGHDFHMAAVLAAALLLKEREAALEGTVYIVCQPAEEAPGGARCVLDTGVLDGVTAIFGIHTRPLYPVGTFGLCTGGMMASTDKFEIAFTGVGTHAAQPDRGCDPIVMAAQFVTAAQTIAARNVNPLHAAVVSIAHIEGGTTWNVLPERVWMEGTIRLFDADDRVLVKKRMEELAAGIAAGLGGHVEISWKSGAPAVVNTPRWNELAADVAKREGFTVVDAVPWMAGEDFAYYQETMESCFAFVGTGLGPENHHPQFTVDPAGIPQTARYLARLAETSLRCVTRDFGA</sequence>
<dbReference type="PANTHER" id="PTHR11014">
    <property type="entry name" value="PEPTIDASE M20 FAMILY MEMBER"/>
    <property type="match status" value="1"/>
</dbReference>
<dbReference type="PANTHER" id="PTHR11014:SF63">
    <property type="entry name" value="METALLOPEPTIDASE, PUTATIVE (AFU_ORTHOLOGUE AFUA_6G09600)-RELATED"/>
    <property type="match status" value="1"/>
</dbReference>
<feature type="binding site" evidence="2">
    <location>
        <position position="349"/>
    </location>
    <ligand>
        <name>Mn(2+)</name>
        <dbReference type="ChEBI" id="CHEBI:29035"/>
        <label>2</label>
    </ligand>
</feature>
<dbReference type="Pfam" id="PF07687">
    <property type="entry name" value="M20_dimer"/>
    <property type="match status" value="1"/>
</dbReference>
<feature type="binding site" evidence="2">
    <location>
        <position position="99"/>
    </location>
    <ligand>
        <name>Mn(2+)</name>
        <dbReference type="ChEBI" id="CHEBI:29035"/>
        <label>2</label>
    </ligand>
</feature>
<dbReference type="EMBL" id="AECV01000016">
    <property type="protein sequence ID" value="EFW29765.1"/>
    <property type="molecule type" value="Genomic_DNA"/>
</dbReference>
<protein>
    <submittedName>
        <fullName evidence="4">Amidohydrolase</fullName>
    </submittedName>
</protein>
<dbReference type="AlphaFoldDB" id="E7N1Y3"/>
<dbReference type="GO" id="GO:0050118">
    <property type="term" value="F:N-acetyldiaminopimelate deacetylase activity"/>
    <property type="evidence" value="ECO:0007669"/>
    <property type="project" value="UniProtKB-ARBA"/>
</dbReference>
<comment type="cofactor">
    <cofactor evidence="2">
        <name>Mn(2+)</name>
        <dbReference type="ChEBI" id="CHEBI:29035"/>
    </cofactor>
    <text evidence="2">The Mn(2+) ion enhances activity.</text>
</comment>
<dbReference type="SUPFAM" id="SSF53187">
    <property type="entry name" value="Zn-dependent exopeptidases"/>
    <property type="match status" value="1"/>
</dbReference>
<keyword evidence="2" id="KW-0464">Manganese</keyword>
<proteinExistence type="predicted"/>
<dbReference type="InterPro" id="IPR017439">
    <property type="entry name" value="Amidohydrolase"/>
</dbReference>
<dbReference type="InterPro" id="IPR036264">
    <property type="entry name" value="Bact_exopeptidase_dim_dom"/>
</dbReference>
<evidence type="ECO:0000313" key="5">
    <source>
        <dbReference type="Proteomes" id="UP000004633"/>
    </source>
</evidence>
<dbReference type="PIRSF" id="PIRSF005962">
    <property type="entry name" value="Pept_M20D_amidohydro"/>
    <property type="match status" value="1"/>
</dbReference>
<keyword evidence="2" id="KW-0479">Metal-binding</keyword>
<dbReference type="FunFam" id="3.30.70.360:FF:000001">
    <property type="entry name" value="N-acetyldiaminopimelate deacetylase"/>
    <property type="match status" value="1"/>
</dbReference>
<dbReference type="STRING" id="749551.HMPREF9555_00993"/>
<feature type="domain" description="Peptidase M20 dimerisation" evidence="3">
    <location>
        <begin position="181"/>
        <end position="272"/>
    </location>
</feature>
<evidence type="ECO:0000259" key="3">
    <source>
        <dbReference type="Pfam" id="PF07687"/>
    </source>
</evidence>
<dbReference type="InterPro" id="IPR002933">
    <property type="entry name" value="Peptidase_M20"/>
</dbReference>
<dbReference type="RefSeq" id="WP_009349659.1">
    <property type="nucleotide sequence ID" value="NZ_GL638136.1"/>
</dbReference>
<dbReference type="HOGENOM" id="CLU_023257_1_1_9"/>
<dbReference type="NCBIfam" id="TIGR01891">
    <property type="entry name" value="amidohydrolases"/>
    <property type="match status" value="1"/>
</dbReference>
<dbReference type="Pfam" id="PF01546">
    <property type="entry name" value="Peptidase_M20"/>
    <property type="match status" value="1"/>
</dbReference>
<feature type="binding site" evidence="2">
    <location>
        <position position="97"/>
    </location>
    <ligand>
        <name>Mn(2+)</name>
        <dbReference type="ChEBI" id="CHEBI:29035"/>
        <label>2</label>
    </ligand>
</feature>
<reference evidence="4 5" key="1">
    <citation type="submission" date="2010-08" db="EMBL/GenBank/DDBJ databases">
        <authorList>
            <person name="Weinstock G."/>
            <person name="Sodergren E."/>
            <person name="Clifton S."/>
            <person name="Fulton L."/>
            <person name="Fulton B."/>
            <person name="Courtney L."/>
            <person name="Fronick C."/>
            <person name="Harrison M."/>
            <person name="Strong C."/>
            <person name="Farmer C."/>
            <person name="Delahaunty K."/>
            <person name="Markovic C."/>
            <person name="Hall O."/>
            <person name="Minx P."/>
            <person name="Tomlinson C."/>
            <person name="Mitreva M."/>
            <person name="Hou S."/>
            <person name="Chen J."/>
            <person name="Wollam A."/>
            <person name="Pepin K.H."/>
            <person name="Johnson M."/>
            <person name="Bhonagiri V."/>
            <person name="Zhang X."/>
            <person name="Suruliraj S."/>
            <person name="Warren W."/>
            <person name="Chinwalla A."/>
            <person name="Mardis E.R."/>
            <person name="Wilson R.K."/>
        </authorList>
    </citation>
    <scope>NUCLEOTIDE SEQUENCE [LARGE SCALE GENOMIC DNA]</scope>
    <source>
        <strain evidence="4 5">F0399</strain>
    </source>
</reference>
<organism evidence="4 5">
    <name type="scientific">Selenomonas artemidis F0399</name>
    <dbReference type="NCBI Taxonomy" id="749551"/>
    <lineage>
        <taxon>Bacteria</taxon>
        <taxon>Bacillati</taxon>
        <taxon>Bacillota</taxon>
        <taxon>Negativicutes</taxon>
        <taxon>Selenomonadales</taxon>
        <taxon>Selenomonadaceae</taxon>
        <taxon>Selenomonas</taxon>
    </lineage>
</organism>